<keyword evidence="1" id="KW-0175">Coiled coil</keyword>
<keyword evidence="3" id="KW-1185">Reference proteome</keyword>
<feature type="non-terminal residue" evidence="2">
    <location>
        <position position="1"/>
    </location>
</feature>
<feature type="non-terminal residue" evidence="2">
    <location>
        <position position="91"/>
    </location>
</feature>
<gene>
    <name evidence="2" type="ORF">NDU88_000950</name>
</gene>
<evidence type="ECO:0000313" key="3">
    <source>
        <dbReference type="Proteomes" id="UP001066276"/>
    </source>
</evidence>
<comment type="caution">
    <text evidence="2">The sequence shown here is derived from an EMBL/GenBank/DDBJ whole genome shotgun (WGS) entry which is preliminary data.</text>
</comment>
<name>A0AAV7L9W5_PLEWA</name>
<evidence type="ECO:0000313" key="2">
    <source>
        <dbReference type="EMBL" id="KAJ1087787.1"/>
    </source>
</evidence>
<dbReference type="Proteomes" id="UP001066276">
    <property type="component" value="Chromosome 11"/>
</dbReference>
<accession>A0AAV7L9W5</accession>
<feature type="coiled-coil region" evidence="1">
    <location>
        <begin position="49"/>
        <end position="87"/>
    </location>
</feature>
<organism evidence="2 3">
    <name type="scientific">Pleurodeles waltl</name>
    <name type="common">Iberian ribbed newt</name>
    <dbReference type="NCBI Taxonomy" id="8319"/>
    <lineage>
        <taxon>Eukaryota</taxon>
        <taxon>Metazoa</taxon>
        <taxon>Chordata</taxon>
        <taxon>Craniata</taxon>
        <taxon>Vertebrata</taxon>
        <taxon>Euteleostomi</taxon>
        <taxon>Amphibia</taxon>
        <taxon>Batrachia</taxon>
        <taxon>Caudata</taxon>
        <taxon>Salamandroidea</taxon>
        <taxon>Salamandridae</taxon>
        <taxon>Pleurodelinae</taxon>
        <taxon>Pleurodeles</taxon>
    </lineage>
</organism>
<evidence type="ECO:0000256" key="1">
    <source>
        <dbReference type="SAM" id="Coils"/>
    </source>
</evidence>
<protein>
    <submittedName>
        <fullName evidence="2">Uncharacterized protein</fullName>
    </submittedName>
</protein>
<dbReference type="AlphaFoldDB" id="A0AAV7L9W5"/>
<proteinExistence type="predicted"/>
<dbReference type="EMBL" id="JANPWB010000015">
    <property type="protein sequence ID" value="KAJ1087787.1"/>
    <property type="molecule type" value="Genomic_DNA"/>
</dbReference>
<sequence>TPESPLCTNRTSLQAEHTKCVEKQGLAERKMTMRNKTMESTIYHLQEDLTKTAKERDDLLEKKETLVQEQIKILKELDEDRNEMKAELKQY</sequence>
<reference evidence="2" key="1">
    <citation type="journal article" date="2022" name="bioRxiv">
        <title>Sequencing and chromosome-scale assembly of the giantPleurodeles waltlgenome.</title>
        <authorList>
            <person name="Brown T."/>
            <person name="Elewa A."/>
            <person name="Iarovenko S."/>
            <person name="Subramanian E."/>
            <person name="Araus A.J."/>
            <person name="Petzold A."/>
            <person name="Susuki M."/>
            <person name="Suzuki K.-i.T."/>
            <person name="Hayashi T."/>
            <person name="Toyoda A."/>
            <person name="Oliveira C."/>
            <person name="Osipova E."/>
            <person name="Leigh N.D."/>
            <person name="Simon A."/>
            <person name="Yun M.H."/>
        </authorList>
    </citation>
    <scope>NUCLEOTIDE SEQUENCE</scope>
    <source>
        <strain evidence="2">20211129_DDA</strain>
        <tissue evidence="2">Liver</tissue>
    </source>
</reference>